<dbReference type="InterPro" id="IPR051702">
    <property type="entry name" value="SH3_domain_YSC84-like"/>
</dbReference>
<feature type="signal peptide" evidence="1">
    <location>
        <begin position="1"/>
        <end position="27"/>
    </location>
</feature>
<dbReference type="CDD" id="cd11524">
    <property type="entry name" value="SYLF"/>
    <property type="match status" value="1"/>
</dbReference>
<dbReference type="EMBL" id="BAABBO010000010">
    <property type="protein sequence ID" value="GAA3965155.1"/>
    <property type="molecule type" value="Genomic_DNA"/>
</dbReference>
<evidence type="ECO:0000259" key="2">
    <source>
        <dbReference type="Pfam" id="PF04366"/>
    </source>
</evidence>
<gene>
    <name evidence="3" type="ORF">GCM10022278_23720</name>
</gene>
<feature type="domain" description="Ysc84 actin-binding" evidence="2">
    <location>
        <begin position="114"/>
        <end position="219"/>
    </location>
</feature>
<feature type="chain" id="PRO_5045510659" description="Ysc84 actin-binding domain-containing protein" evidence="1">
    <location>
        <begin position="28"/>
        <end position="232"/>
    </location>
</feature>
<dbReference type="Pfam" id="PF04366">
    <property type="entry name" value="Ysc84"/>
    <property type="match status" value="1"/>
</dbReference>
<accession>A0ABP7PGC4</accession>
<reference evidence="4" key="1">
    <citation type="journal article" date="2019" name="Int. J. Syst. Evol. Microbiol.">
        <title>The Global Catalogue of Microorganisms (GCM) 10K type strain sequencing project: providing services to taxonomists for standard genome sequencing and annotation.</title>
        <authorList>
            <consortium name="The Broad Institute Genomics Platform"/>
            <consortium name="The Broad Institute Genome Sequencing Center for Infectious Disease"/>
            <person name="Wu L."/>
            <person name="Ma J."/>
        </authorList>
    </citation>
    <scope>NUCLEOTIDE SEQUENCE [LARGE SCALE GENOMIC DNA]</scope>
    <source>
        <strain evidence="4">JCM 17555</strain>
    </source>
</reference>
<comment type="caution">
    <text evidence="3">The sequence shown here is derived from an EMBL/GenBank/DDBJ whole genome shotgun (WGS) entry which is preliminary data.</text>
</comment>
<keyword evidence="4" id="KW-1185">Reference proteome</keyword>
<evidence type="ECO:0000256" key="1">
    <source>
        <dbReference type="SAM" id="SignalP"/>
    </source>
</evidence>
<dbReference type="PANTHER" id="PTHR15629:SF2">
    <property type="entry name" value="SH3 DOMAIN-CONTAINING YSC84-LIKE PROTEIN 1"/>
    <property type="match status" value="1"/>
</dbReference>
<dbReference type="RefSeq" id="WP_344806598.1">
    <property type="nucleotide sequence ID" value="NZ_BAABBO010000010.1"/>
</dbReference>
<dbReference type="PANTHER" id="PTHR15629">
    <property type="entry name" value="SH3YL1 PROTEIN"/>
    <property type="match status" value="1"/>
</dbReference>
<dbReference type="Proteomes" id="UP001501337">
    <property type="component" value="Unassembled WGS sequence"/>
</dbReference>
<evidence type="ECO:0000313" key="3">
    <source>
        <dbReference type="EMBL" id="GAA3965155.1"/>
    </source>
</evidence>
<protein>
    <recommendedName>
        <fullName evidence="2">Ysc84 actin-binding domain-containing protein</fullName>
    </recommendedName>
</protein>
<evidence type="ECO:0000313" key="4">
    <source>
        <dbReference type="Proteomes" id="UP001501337"/>
    </source>
</evidence>
<name>A0ABP7PGC4_9GAMM</name>
<keyword evidence="1" id="KW-0732">Signal</keyword>
<organism evidence="3 4">
    <name type="scientific">Allohahella marinimesophila</name>
    <dbReference type="NCBI Taxonomy" id="1054972"/>
    <lineage>
        <taxon>Bacteria</taxon>
        <taxon>Pseudomonadati</taxon>
        <taxon>Pseudomonadota</taxon>
        <taxon>Gammaproteobacteria</taxon>
        <taxon>Oceanospirillales</taxon>
        <taxon>Hahellaceae</taxon>
        <taxon>Allohahella</taxon>
    </lineage>
</organism>
<proteinExistence type="predicted"/>
<sequence>MNMKLNSIAASVIAVASLGFMPAAVHAAETTKVENAAEKRAESKDTLQEAATVLEAMKKDPDFEQLLQDAKGVFLVPNYARAALGVGAAGGEGVLLTSQNGEWSGPMFYNMGAINAGVEIGIEAGQIAMVLNTDKAVETFMDEHNFSLNADAGLTIVDYSKRGQASWGKGDIVIWSDTEGAFVDAAVTVEDIFWDEEENKAFYGKDVTPQTVADGKVKSMDDNPVIILLGTR</sequence>
<dbReference type="InterPro" id="IPR007461">
    <property type="entry name" value="Ysc84_actin-binding"/>
</dbReference>